<sequence>MEHPSAQRRVGKVSKPSERQKAENCSPPETNGSRYGGDVKSYPGTLFAGTVRDIIIYGGGGADVCEAEVVEPPFLLQSHQNLPYLMSSSQGHGWNRQEP</sequence>
<comment type="caution">
    <text evidence="2">The sequence shown here is derived from an EMBL/GenBank/DDBJ whole genome shotgun (WGS) entry which is preliminary data.</text>
</comment>
<gene>
    <name evidence="2" type="ORF">DM860_009564</name>
</gene>
<name>A0A328DKA7_9ASTE</name>
<dbReference type="EMBL" id="NQVE01000129">
    <property type="protein sequence ID" value="RAL45700.1"/>
    <property type="molecule type" value="Genomic_DNA"/>
</dbReference>
<evidence type="ECO:0000313" key="3">
    <source>
        <dbReference type="Proteomes" id="UP000249390"/>
    </source>
</evidence>
<dbReference type="AlphaFoldDB" id="A0A328DKA7"/>
<protein>
    <submittedName>
        <fullName evidence="2">Uncharacterized protein</fullName>
    </submittedName>
</protein>
<organism evidence="2 3">
    <name type="scientific">Cuscuta australis</name>
    <dbReference type="NCBI Taxonomy" id="267555"/>
    <lineage>
        <taxon>Eukaryota</taxon>
        <taxon>Viridiplantae</taxon>
        <taxon>Streptophyta</taxon>
        <taxon>Embryophyta</taxon>
        <taxon>Tracheophyta</taxon>
        <taxon>Spermatophyta</taxon>
        <taxon>Magnoliopsida</taxon>
        <taxon>eudicotyledons</taxon>
        <taxon>Gunneridae</taxon>
        <taxon>Pentapetalae</taxon>
        <taxon>asterids</taxon>
        <taxon>lamiids</taxon>
        <taxon>Solanales</taxon>
        <taxon>Convolvulaceae</taxon>
        <taxon>Cuscuteae</taxon>
        <taxon>Cuscuta</taxon>
        <taxon>Cuscuta subgen. Grammica</taxon>
        <taxon>Cuscuta sect. Cleistogrammica</taxon>
    </lineage>
</organism>
<keyword evidence="3" id="KW-1185">Reference proteome</keyword>
<accession>A0A328DKA7</accession>
<evidence type="ECO:0000256" key="1">
    <source>
        <dbReference type="SAM" id="MobiDB-lite"/>
    </source>
</evidence>
<feature type="region of interest" description="Disordered" evidence="1">
    <location>
        <begin position="1"/>
        <end position="39"/>
    </location>
</feature>
<reference evidence="2 3" key="1">
    <citation type="submission" date="2018-06" db="EMBL/GenBank/DDBJ databases">
        <title>The Genome of Cuscuta australis (Dodder) Provides Insight into the Evolution of Plant Parasitism.</title>
        <authorList>
            <person name="Liu H."/>
        </authorList>
    </citation>
    <scope>NUCLEOTIDE SEQUENCE [LARGE SCALE GENOMIC DNA]</scope>
    <source>
        <strain evidence="3">cv. Yunnan</strain>
        <tissue evidence="2">Vines</tissue>
    </source>
</reference>
<dbReference type="Proteomes" id="UP000249390">
    <property type="component" value="Unassembled WGS sequence"/>
</dbReference>
<evidence type="ECO:0000313" key="2">
    <source>
        <dbReference type="EMBL" id="RAL45700.1"/>
    </source>
</evidence>
<proteinExistence type="predicted"/>